<proteinExistence type="predicted"/>
<dbReference type="AlphaFoldDB" id="A0A3E1Y8U8"/>
<evidence type="ECO:0000313" key="3">
    <source>
        <dbReference type="Proteomes" id="UP000260644"/>
    </source>
</evidence>
<evidence type="ECO:0000259" key="1">
    <source>
        <dbReference type="Pfam" id="PF16400"/>
    </source>
</evidence>
<dbReference type="Gene3D" id="2.80.10.50">
    <property type="match status" value="2"/>
</dbReference>
<evidence type="ECO:0000313" key="2">
    <source>
        <dbReference type="EMBL" id="RFS21825.1"/>
    </source>
</evidence>
<protein>
    <submittedName>
        <fullName evidence="2">DUF5008 domain-containing protein</fullName>
    </submittedName>
</protein>
<reference evidence="2 3" key="1">
    <citation type="submission" date="2018-07" db="EMBL/GenBank/DDBJ databases">
        <title>Chitinophaga K2CV101002-2 sp. nov., isolated from a monsoon evergreen broad-leaved forest soil.</title>
        <authorList>
            <person name="Lv Y."/>
        </authorList>
    </citation>
    <scope>NUCLEOTIDE SEQUENCE [LARGE SCALE GENOMIC DNA]</scope>
    <source>
        <strain evidence="2 3">GDMCC 1.1288</strain>
    </source>
</reference>
<comment type="caution">
    <text evidence="2">The sequence shown here is derived from an EMBL/GenBank/DDBJ whole genome shotgun (WGS) entry which is preliminary data.</text>
</comment>
<dbReference type="Proteomes" id="UP000260644">
    <property type="component" value="Unassembled WGS sequence"/>
</dbReference>
<dbReference type="EMBL" id="QPMM01000007">
    <property type="protein sequence ID" value="RFS21825.1"/>
    <property type="molecule type" value="Genomic_DNA"/>
</dbReference>
<dbReference type="Pfam" id="PF17164">
    <property type="entry name" value="DUF5122"/>
    <property type="match status" value="3"/>
</dbReference>
<dbReference type="InterPro" id="IPR013431">
    <property type="entry name" value="Delta_60_rpt"/>
</dbReference>
<name>A0A3E1Y8U8_9BACT</name>
<dbReference type="InterPro" id="IPR032175">
    <property type="entry name" value="DUF5008"/>
</dbReference>
<accession>A0A3E1Y8U8</accession>
<gene>
    <name evidence="2" type="ORF">DVR12_14305</name>
</gene>
<dbReference type="SUPFAM" id="SSF63829">
    <property type="entry name" value="Calcium-dependent phosphotriesterase"/>
    <property type="match status" value="1"/>
</dbReference>
<feature type="domain" description="DUF5008" evidence="1">
    <location>
        <begin position="62"/>
        <end position="155"/>
    </location>
</feature>
<organism evidence="2 3">
    <name type="scientific">Chitinophaga silvatica</name>
    <dbReference type="NCBI Taxonomy" id="2282649"/>
    <lineage>
        <taxon>Bacteria</taxon>
        <taxon>Pseudomonadati</taxon>
        <taxon>Bacteroidota</taxon>
        <taxon>Chitinophagia</taxon>
        <taxon>Chitinophagales</taxon>
        <taxon>Chitinophagaceae</taxon>
        <taxon>Chitinophaga</taxon>
    </lineage>
</organism>
<sequence>MYLVPNTLTLVLTLLSLHWMYRLQLIHLVNNLLNVMQKSRNNCYLLLMVLSFLILNSSCTTKDKVYSDPYAGGRPALGIKMSTDYPEPRLGAPGSIVKYKATGLVPYKNSITFLLNNEVAEIVGIDSTGIQIKVPENASTGVGAISIDDRVVFGPVFRVTGNVSADNTFKAQVGADNYISGVLPLPDGRMILVGSFSDYEKKGTVKPLNRILLTSKDGELDRSLVTENGVGGYLTTIATLPNGKFVIGGGFSSYNIHLGEVSNITVLNTNGTLDSMIVRTFMDQDTVPAFNGGVDGSISKLFTRGNMITAVGSFNYYLQRVYGYGDYRGRRDSLAIDSVRIKNMVRFFADGSLDSSFNYNLLTHKSYDGPNGPIIDALMQDDGKVILVGRFTKYNNETVNNIVRINDDGSIDRTFKTGNGADQYISSIKYNKATRRFTLAGAFNVFDGHEQNGLALINEDGSLDNTFKGATKNNIDSYVFASQLSNGWLVVSGYFRSYGGVHRGNFMILDQQGALLKGYNTNGDLEGVVTNVLETKNFSGQIQLLLTGGFSKLDEQPVGNITRLLLK</sequence>
<dbReference type="Pfam" id="PF16400">
    <property type="entry name" value="DUF5008"/>
    <property type="match status" value="1"/>
</dbReference>
<keyword evidence="3" id="KW-1185">Reference proteome</keyword>